<reference evidence="1 2" key="1">
    <citation type="submission" date="2017-07" db="EMBL/GenBank/DDBJ databases">
        <title>Draft sequence of Rhodococcus enclensis 23b-28.</title>
        <authorList>
            <person name="Besaury L."/>
            <person name="Sancelme M."/>
            <person name="Amato P."/>
            <person name="Lallement A."/>
            <person name="Delort A.-M."/>
        </authorList>
    </citation>
    <scope>NUCLEOTIDE SEQUENCE [LARGE SCALE GENOMIC DNA]</scope>
    <source>
        <strain evidence="1 2">23b-28</strain>
    </source>
</reference>
<protein>
    <recommendedName>
        <fullName evidence="3">SMI1/KNR4 family protein</fullName>
    </recommendedName>
</protein>
<comment type="caution">
    <text evidence="1">The sequence shown here is derived from an EMBL/GenBank/DDBJ whole genome shotgun (WGS) entry which is preliminary data.</text>
</comment>
<evidence type="ECO:0000313" key="1">
    <source>
        <dbReference type="EMBL" id="PCK29053.1"/>
    </source>
</evidence>
<dbReference type="AlphaFoldDB" id="A0A2A5JHS0"/>
<accession>A0A2A5JHS0</accession>
<evidence type="ECO:0008006" key="3">
    <source>
        <dbReference type="Google" id="ProtNLM"/>
    </source>
</evidence>
<dbReference type="RefSeq" id="WP_099696803.1">
    <property type="nucleotide sequence ID" value="NZ_NOVD01000001.1"/>
</dbReference>
<evidence type="ECO:0000313" key="2">
    <source>
        <dbReference type="Proteomes" id="UP000230886"/>
    </source>
</evidence>
<sequence length="225" mass="25399">MDLVKISRCVDSPVLAEIDDLTPLERMALPNYWLDALNGDVAARISGILDQWDVFGRPILGDTYRNIKDSLSDVRLLRSENRFFLLYKIKMADGTDLYYLGTPPVVDGDELSGYWSKFPSSLKNFYSNLHNGWYYIAGKTVGPLPLEDMFRIDSFEWSILDGLSPEEYPDPARCIATFRSGGGGYLCLYFGEESTRGVVWSLTEPPELVDYSTYLDIWTNVGLGA</sequence>
<name>A0A2A5JHS0_RHOSG</name>
<dbReference type="EMBL" id="NOVD01000001">
    <property type="protein sequence ID" value="PCK29053.1"/>
    <property type="molecule type" value="Genomic_DNA"/>
</dbReference>
<gene>
    <name evidence="1" type="ORF">CHR55_01280</name>
</gene>
<organism evidence="1 2">
    <name type="scientific">Rhodococcus qingshengii</name>
    <dbReference type="NCBI Taxonomy" id="334542"/>
    <lineage>
        <taxon>Bacteria</taxon>
        <taxon>Bacillati</taxon>
        <taxon>Actinomycetota</taxon>
        <taxon>Actinomycetes</taxon>
        <taxon>Mycobacteriales</taxon>
        <taxon>Nocardiaceae</taxon>
        <taxon>Rhodococcus</taxon>
        <taxon>Rhodococcus erythropolis group</taxon>
    </lineage>
</organism>
<dbReference type="Proteomes" id="UP000230886">
    <property type="component" value="Unassembled WGS sequence"/>
</dbReference>
<proteinExistence type="predicted"/>